<feature type="transmembrane region" description="Helical" evidence="9">
    <location>
        <begin position="74"/>
        <end position="96"/>
    </location>
</feature>
<feature type="region of interest" description="Disordered" evidence="8">
    <location>
        <begin position="521"/>
        <end position="542"/>
    </location>
</feature>
<feature type="transmembrane region" description="Helical" evidence="9">
    <location>
        <begin position="154"/>
        <end position="187"/>
    </location>
</feature>
<evidence type="ECO:0000256" key="9">
    <source>
        <dbReference type="SAM" id="Phobius"/>
    </source>
</evidence>
<protein>
    <submittedName>
        <fullName evidence="11">Dolichyl-phosphate-mannose-protein mannosyltransferase</fullName>
    </submittedName>
</protein>
<keyword evidence="4 11" id="KW-0808">Transferase</keyword>
<dbReference type="GO" id="GO:0016763">
    <property type="term" value="F:pentosyltransferase activity"/>
    <property type="evidence" value="ECO:0007669"/>
    <property type="project" value="TreeGrafter"/>
</dbReference>
<proteinExistence type="predicted"/>
<dbReference type="Pfam" id="PF13231">
    <property type="entry name" value="PMT_2"/>
    <property type="match status" value="1"/>
</dbReference>
<feature type="transmembrane region" description="Helical" evidence="9">
    <location>
        <begin position="299"/>
        <end position="321"/>
    </location>
</feature>
<comment type="caution">
    <text evidence="11">The sequence shown here is derived from an EMBL/GenBank/DDBJ whole genome shotgun (WGS) entry which is preliminary data.</text>
</comment>
<accession>A0A5C5Z9Y0</accession>
<dbReference type="PANTHER" id="PTHR33908:SF11">
    <property type="entry name" value="MEMBRANE PROTEIN"/>
    <property type="match status" value="1"/>
</dbReference>
<feature type="transmembrane region" description="Helical" evidence="9">
    <location>
        <begin position="199"/>
        <end position="218"/>
    </location>
</feature>
<feature type="transmembrane region" description="Helical" evidence="9">
    <location>
        <begin position="250"/>
        <end position="278"/>
    </location>
</feature>
<gene>
    <name evidence="11" type="ORF">CA13_54820</name>
</gene>
<comment type="subcellular location">
    <subcellularLocation>
        <location evidence="1">Cell membrane</location>
        <topology evidence="1">Multi-pass membrane protein</topology>
    </subcellularLocation>
</comment>
<dbReference type="PANTHER" id="PTHR33908">
    <property type="entry name" value="MANNOSYLTRANSFERASE YKCB-RELATED"/>
    <property type="match status" value="1"/>
</dbReference>
<dbReference type="InterPro" id="IPR038731">
    <property type="entry name" value="RgtA/B/C-like"/>
</dbReference>
<evidence type="ECO:0000313" key="11">
    <source>
        <dbReference type="EMBL" id="TWT84008.1"/>
    </source>
</evidence>
<keyword evidence="3 11" id="KW-0328">Glycosyltransferase</keyword>
<dbReference type="AlphaFoldDB" id="A0A5C5Z9Y0"/>
<evidence type="ECO:0000259" key="10">
    <source>
        <dbReference type="Pfam" id="PF13231"/>
    </source>
</evidence>
<keyword evidence="5 9" id="KW-0812">Transmembrane</keyword>
<evidence type="ECO:0000256" key="6">
    <source>
        <dbReference type="ARBA" id="ARBA00022989"/>
    </source>
</evidence>
<dbReference type="OrthoDB" id="9153955at2"/>
<organism evidence="11 12">
    <name type="scientific">Novipirellula herctigrandis</name>
    <dbReference type="NCBI Taxonomy" id="2527986"/>
    <lineage>
        <taxon>Bacteria</taxon>
        <taxon>Pseudomonadati</taxon>
        <taxon>Planctomycetota</taxon>
        <taxon>Planctomycetia</taxon>
        <taxon>Pirellulales</taxon>
        <taxon>Pirellulaceae</taxon>
        <taxon>Novipirellula</taxon>
    </lineage>
</organism>
<dbReference type="GO" id="GO:0009103">
    <property type="term" value="P:lipopolysaccharide biosynthetic process"/>
    <property type="evidence" value="ECO:0007669"/>
    <property type="project" value="UniProtKB-ARBA"/>
</dbReference>
<dbReference type="GO" id="GO:0005886">
    <property type="term" value="C:plasma membrane"/>
    <property type="evidence" value="ECO:0007669"/>
    <property type="project" value="UniProtKB-SubCell"/>
</dbReference>
<sequence>MADWIVHQRYRFMIVVCVYFALHICIRTTISGSLDFDESEQVFLSQWTLLGYNSQPPLYTWMQQGLLYLLGDNVFSLALLKNALLAGTYFAAYGIVKKATDNPTQAVVASLGIMTIPQIAWESHRDLSHTVAVTFATVALVYCVVSLEKSHRTAWYAAIGMVTAFGIMSKYNFAIVVLAVAIAALSVPNYRQRLFSPRILWTIIVAGSLIAPHGYWIANHHGLASKKTVSTLAGSRTSSWFDNVIEGLDALASSAFACCVLTVFVFIVAYRASIIRWIQNRNRIRKESSHDSIRQTTLFVERFLIVVAFILLMIVLSGHAIEFKNRWLQPFVALLPAYLVLRFRNFASEDHAGMNRVALTSFLLMATVLIAVSSRPLLSSYRHKHILLNVPFDSFAESVRERCGQDPAVIVVPDMRWAGNLKIQFPSALVLSRDNQHVADQASVAQRIQNGGDNILVVSNGTESIAVDTMKQFVNKTLRRDIEALYWQTIDHPYYYGSAENHSEFTFARLNDPQRHIGEVASASSASDLISAKPTHEPHTNR</sequence>
<name>A0A5C5Z9Y0_9BACT</name>
<evidence type="ECO:0000256" key="2">
    <source>
        <dbReference type="ARBA" id="ARBA00022475"/>
    </source>
</evidence>
<keyword evidence="2" id="KW-1003">Cell membrane</keyword>
<dbReference type="InterPro" id="IPR050297">
    <property type="entry name" value="LipidA_mod_glycosyltrf_83"/>
</dbReference>
<evidence type="ECO:0000256" key="1">
    <source>
        <dbReference type="ARBA" id="ARBA00004651"/>
    </source>
</evidence>
<dbReference type="EMBL" id="SJPJ01000001">
    <property type="protein sequence ID" value="TWT84008.1"/>
    <property type="molecule type" value="Genomic_DNA"/>
</dbReference>
<dbReference type="RefSeq" id="WP_146401512.1">
    <property type="nucleotide sequence ID" value="NZ_SJPJ01000001.1"/>
</dbReference>
<feature type="domain" description="Glycosyltransferase RgtA/B/C/D-like" evidence="10">
    <location>
        <begin position="55"/>
        <end position="216"/>
    </location>
</feature>
<dbReference type="Proteomes" id="UP000315010">
    <property type="component" value="Unassembled WGS sequence"/>
</dbReference>
<keyword evidence="12" id="KW-1185">Reference proteome</keyword>
<keyword evidence="7 9" id="KW-0472">Membrane</keyword>
<evidence type="ECO:0000256" key="3">
    <source>
        <dbReference type="ARBA" id="ARBA00022676"/>
    </source>
</evidence>
<feature type="transmembrane region" description="Helical" evidence="9">
    <location>
        <begin position="357"/>
        <end position="378"/>
    </location>
</feature>
<evidence type="ECO:0000256" key="5">
    <source>
        <dbReference type="ARBA" id="ARBA00022692"/>
    </source>
</evidence>
<keyword evidence="6 9" id="KW-1133">Transmembrane helix</keyword>
<reference evidence="11 12" key="1">
    <citation type="submission" date="2019-02" db="EMBL/GenBank/DDBJ databases">
        <title>Deep-cultivation of Planctomycetes and their phenomic and genomic characterization uncovers novel biology.</title>
        <authorList>
            <person name="Wiegand S."/>
            <person name="Jogler M."/>
            <person name="Boedeker C."/>
            <person name="Pinto D."/>
            <person name="Vollmers J."/>
            <person name="Rivas-Marin E."/>
            <person name="Kohn T."/>
            <person name="Peeters S.H."/>
            <person name="Heuer A."/>
            <person name="Rast P."/>
            <person name="Oberbeckmann S."/>
            <person name="Bunk B."/>
            <person name="Jeske O."/>
            <person name="Meyerdierks A."/>
            <person name="Storesund J.E."/>
            <person name="Kallscheuer N."/>
            <person name="Luecker S."/>
            <person name="Lage O.M."/>
            <person name="Pohl T."/>
            <person name="Merkel B.J."/>
            <person name="Hornburger P."/>
            <person name="Mueller R.-W."/>
            <person name="Bruemmer F."/>
            <person name="Labrenz M."/>
            <person name="Spormann A.M."/>
            <person name="Op Den Camp H."/>
            <person name="Overmann J."/>
            <person name="Amann R."/>
            <person name="Jetten M.S.M."/>
            <person name="Mascher T."/>
            <person name="Medema M.H."/>
            <person name="Devos D.P."/>
            <person name="Kaster A.-K."/>
            <person name="Ovreas L."/>
            <person name="Rohde M."/>
            <person name="Galperin M.Y."/>
            <person name="Jogler C."/>
        </authorList>
    </citation>
    <scope>NUCLEOTIDE SEQUENCE [LARGE SCALE GENOMIC DNA]</scope>
    <source>
        <strain evidence="11 12">CA13</strain>
    </source>
</reference>
<evidence type="ECO:0000313" key="12">
    <source>
        <dbReference type="Proteomes" id="UP000315010"/>
    </source>
</evidence>
<evidence type="ECO:0000256" key="4">
    <source>
        <dbReference type="ARBA" id="ARBA00022679"/>
    </source>
</evidence>
<evidence type="ECO:0000256" key="7">
    <source>
        <dbReference type="ARBA" id="ARBA00023136"/>
    </source>
</evidence>
<evidence type="ECO:0000256" key="8">
    <source>
        <dbReference type="SAM" id="MobiDB-lite"/>
    </source>
</evidence>
<feature type="transmembrane region" description="Helical" evidence="9">
    <location>
        <begin position="12"/>
        <end position="30"/>
    </location>
</feature>
<feature type="transmembrane region" description="Helical" evidence="9">
    <location>
        <begin position="127"/>
        <end position="148"/>
    </location>
</feature>